<keyword evidence="3 4" id="KW-0413">Isomerase</keyword>
<name>A0A2T8HHD8_9SPHI</name>
<evidence type="ECO:0000313" key="7">
    <source>
        <dbReference type="EMBL" id="PVH24813.1"/>
    </source>
</evidence>
<sequence length="187" mass="20983">MKFFNLATTLLVACAALLFSCSSDNMNLEPFDAEAQLALEKQTIKAFAAREYPDAIEDSTGIWYELLDTAETATFNYKFNQNGTQIIPNITVNYRLQLLNGTEVDKNQTAEGFTTRLNNVIPAWQITFFPRAIGNQKHLGLIARGLQPGDTIRIITPSYYAYKNSNNPRIPANSPLIFEIKVLKIVD</sequence>
<dbReference type="PROSITE" id="PS50059">
    <property type="entry name" value="FKBP_PPIASE"/>
    <property type="match status" value="1"/>
</dbReference>
<evidence type="ECO:0000256" key="4">
    <source>
        <dbReference type="RuleBase" id="RU003915"/>
    </source>
</evidence>
<dbReference type="Proteomes" id="UP000245627">
    <property type="component" value="Unassembled WGS sequence"/>
</dbReference>
<gene>
    <name evidence="7" type="ORF">DC487_11875</name>
</gene>
<evidence type="ECO:0000313" key="8">
    <source>
        <dbReference type="Proteomes" id="UP000245627"/>
    </source>
</evidence>
<dbReference type="OrthoDB" id="669809at2"/>
<comment type="similarity">
    <text evidence="4">Belongs to the FKBP-type PPIase family.</text>
</comment>
<feature type="domain" description="PPIase FKBP-type" evidence="6">
    <location>
        <begin position="87"/>
        <end position="186"/>
    </location>
</feature>
<accession>A0A2T8HHD8</accession>
<dbReference type="AlphaFoldDB" id="A0A2T8HHD8"/>
<keyword evidence="5" id="KW-0732">Signal</keyword>
<protein>
    <recommendedName>
        <fullName evidence="4">Peptidyl-prolyl cis-trans isomerase</fullName>
        <ecNumber evidence="4">5.2.1.8</ecNumber>
    </recommendedName>
</protein>
<comment type="catalytic activity">
    <reaction evidence="1 3 4">
        <text>[protein]-peptidylproline (omega=180) = [protein]-peptidylproline (omega=0)</text>
        <dbReference type="Rhea" id="RHEA:16237"/>
        <dbReference type="Rhea" id="RHEA-COMP:10747"/>
        <dbReference type="Rhea" id="RHEA-COMP:10748"/>
        <dbReference type="ChEBI" id="CHEBI:83833"/>
        <dbReference type="ChEBI" id="CHEBI:83834"/>
        <dbReference type="EC" id="5.2.1.8"/>
    </reaction>
</comment>
<dbReference type="EMBL" id="QDKG01000004">
    <property type="protein sequence ID" value="PVH24813.1"/>
    <property type="molecule type" value="Genomic_DNA"/>
</dbReference>
<keyword evidence="2 3" id="KW-0697">Rotamase</keyword>
<evidence type="ECO:0000259" key="6">
    <source>
        <dbReference type="PROSITE" id="PS50059"/>
    </source>
</evidence>
<evidence type="ECO:0000256" key="2">
    <source>
        <dbReference type="ARBA" id="ARBA00023110"/>
    </source>
</evidence>
<evidence type="ECO:0000256" key="1">
    <source>
        <dbReference type="ARBA" id="ARBA00000971"/>
    </source>
</evidence>
<proteinExistence type="inferred from homology"/>
<dbReference type="GO" id="GO:0003755">
    <property type="term" value="F:peptidyl-prolyl cis-trans isomerase activity"/>
    <property type="evidence" value="ECO:0007669"/>
    <property type="project" value="UniProtKB-UniRule"/>
</dbReference>
<dbReference type="Pfam" id="PF00254">
    <property type="entry name" value="FKBP_C"/>
    <property type="match status" value="1"/>
</dbReference>
<feature type="chain" id="PRO_5015401484" description="Peptidyl-prolyl cis-trans isomerase" evidence="5">
    <location>
        <begin position="26"/>
        <end position="187"/>
    </location>
</feature>
<dbReference type="InterPro" id="IPR001179">
    <property type="entry name" value="PPIase_FKBP_dom"/>
</dbReference>
<dbReference type="InterPro" id="IPR046357">
    <property type="entry name" value="PPIase_dom_sf"/>
</dbReference>
<dbReference type="EC" id="5.2.1.8" evidence="4"/>
<dbReference type="RefSeq" id="WP_116776193.1">
    <property type="nucleotide sequence ID" value="NZ_QDKG01000004.1"/>
</dbReference>
<evidence type="ECO:0000256" key="3">
    <source>
        <dbReference type="PROSITE-ProRule" id="PRU00277"/>
    </source>
</evidence>
<organism evidence="7 8">
    <name type="scientific">Sphingobacterium corticibacter</name>
    <dbReference type="NCBI Taxonomy" id="2171749"/>
    <lineage>
        <taxon>Bacteria</taxon>
        <taxon>Pseudomonadati</taxon>
        <taxon>Bacteroidota</taxon>
        <taxon>Sphingobacteriia</taxon>
        <taxon>Sphingobacteriales</taxon>
        <taxon>Sphingobacteriaceae</taxon>
        <taxon>Sphingobacterium</taxon>
    </lineage>
</organism>
<comment type="caution">
    <text evidence="7">The sequence shown here is derived from an EMBL/GenBank/DDBJ whole genome shotgun (WGS) entry which is preliminary data.</text>
</comment>
<reference evidence="7 8" key="1">
    <citation type="submission" date="2018-04" db="EMBL/GenBank/DDBJ databases">
        <title>Sphingobacterium cortibacter sp. nov.</title>
        <authorList>
            <person name="Li Y."/>
        </authorList>
    </citation>
    <scope>NUCLEOTIDE SEQUENCE [LARGE SCALE GENOMIC DNA]</scope>
    <source>
        <strain evidence="7 8">2c-3</strain>
    </source>
</reference>
<dbReference type="PROSITE" id="PS51257">
    <property type="entry name" value="PROKAR_LIPOPROTEIN"/>
    <property type="match status" value="1"/>
</dbReference>
<dbReference type="SUPFAM" id="SSF54534">
    <property type="entry name" value="FKBP-like"/>
    <property type="match status" value="1"/>
</dbReference>
<dbReference type="Gene3D" id="3.10.50.40">
    <property type="match status" value="1"/>
</dbReference>
<feature type="signal peptide" evidence="5">
    <location>
        <begin position="1"/>
        <end position="25"/>
    </location>
</feature>
<evidence type="ECO:0000256" key="5">
    <source>
        <dbReference type="SAM" id="SignalP"/>
    </source>
</evidence>
<keyword evidence="8" id="KW-1185">Reference proteome</keyword>